<sequence>LTTGGDACCVVPEPSLSIERSCGSGDDVSSWTDTQLNVWERSSWSSEREERSQIRRQQTPLAEREDIAVDERSSSTGGRQTPFALQAQNTVSLDQLNAILRESNIPLHESIDRLWGSV</sequence>
<organism evidence="2 3">
    <name type="scientific">Triplophysa rosa</name>
    <name type="common">Cave loach</name>
    <dbReference type="NCBI Taxonomy" id="992332"/>
    <lineage>
        <taxon>Eukaryota</taxon>
        <taxon>Metazoa</taxon>
        <taxon>Chordata</taxon>
        <taxon>Craniata</taxon>
        <taxon>Vertebrata</taxon>
        <taxon>Euteleostomi</taxon>
        <taxon>Actinopterygii</taxon>
        <taxon>Neopterygii</taxon>
        <taxon>Teleostei</taxon>
        <taxon>Ostariophysi</taxon>
        <taxon>Cypriniformes</taxon>
        <taxon>Nemacheilidae</taxon>
        <taxon>Triplophysa</taxon>
    </lineage>
</organism>
<evidence type="ECO:0000256" key="1">
    <source>
        <dbReference type="SAM" id="MobiDB-lite"/>
    </source>
</evidence>
<evidence type="ECO:0000313" key="2">
    <source>
        <dbReference type="EMBL" id="KAI7813484.1"/>
    </source>
</evidence>
<dbReference type="EMBL" id="JAFHDT010000002">
    <property type="protein sequence ID" value="KAI7813484.1"/>
    <property type="molecule type" value="Genomic_DNA"/>
</dbReference>
<proteinExistence type="predicted"/>
<feature type="region of interest" description="Disordered" evidence="1">
    <location>
        <begin position="42"/>
        <end position="85"/>
    </location>
</feature>
<feature type="compositionally biased region" description="Basic and acidic residues" evidence="1">
    <location>
        <begin position="62"/>
        <end position="73"/>
    </location>
</feature>
<keyword evidence="3" id="KW-1185">Reference proteome</keyword>
<accession>A0A9W7X464</accession>
<dbReference type="AlphaFoldDB" id="A0A9W7X464"/>
<reference evidence="2" key="1">
    <citation type="submission" date="2021-02" db="EMBL/GenBank/DDBJ databases">
        <title>Comparative genomics reveals that relaxation of natural selection precedes convergent phenotypic evolution of cavefish.</title>
        <authorList>
            <person name="Peng Z."/>
        </authorList>
    </citation>
    <scope>NUCLEOTIDE SEQUENCE</scope>
    <source>
        <tissue evidence="2">Muscle</tissue>
    </source>
</reference>
<gene>
    <name evidence="2" type="ORF">IRJ41_017985</name>
</gene>
<name>A0A9W7X464_TRIRA</name>
<comment type="caution">
    <text evidence="2">The sequence shown here is derived from an EMBL/GenBank/DDBJ whole genome shotgun (WGS) entry which is preliminary data.</text>
</comment>
<dbReference type="Proteomes" id="UP001059041">
    <property type="component" value="Linkage Group LG2"/>
</dbReference>
<evidence type="ECO:0000313" key="3">
    <source>
        <dbReference type="Proteomes" id="UP001059041"/>
    </source>
</evidence>
<protein>
    <submittedName>
        <fullName evidence="2">Uncharacterized protein</fullName>
    </submittedName>
</protein>
<feature type="non-terminal residue" evidence="2">
    <location>
        <position position="1"/>
    </location>
</feature>
<feature type="non-terminal residue" evidence="2">
    <location>
        <position position="118"/>
    </location>
</feature>